<sequence>MTSIDHITLEVTDTAAAEKFYADAFDGVAPLRFRASDAASTGFRGFTLSLIVSQPANAVSLIDTALAAGATSLKPATKSLWGFGGVVQAPDGTIWQVSTSNKKDTAPVSRNVDEIVLLLGVEDVAATKQFYTERGIPVAKSFGKKYVEFDTSGSPVKLALYKRKGLAKVAGVSPEGSGSHRIVVGGDLGAFTDPDGFTWENANHATPA</sequence>
<evidence type="ECO:0000313" key="2">
    <source>
        <dbReference type="Proteomes" id="UP000321617"/>
    </source>
</evidence>
<dbReference type="RefSeq" id="WP_147144007.1">
    <property type="nucleotide sequence ID" value="NZ_BAABIJ010000006.1"/>
</dbReference>
<keyword evidence="2" id="KW-1185">Reference proteome</keyword>
<dbReference type="SUPFAM" id="SSF54593">
    <property type="entry name" value="Glyoxalase/Bleomycin resistance protein/Dihydroxybiphenyl dioxygenase"/>
    <property type="match status" value="1"/>
</dbReference>
<proteinExistence type="predicted"/>
<dbReference type="Proteomes" id="UP000321617">
    <property type="component" value="Unassembled WGS sequence"/>
</dbReference>
<comment type="caution">
    <text evidence="1">The sequence shown here is derived from an EMBL/GenBank/DDBJ whole genome shotgun (WGS) entry which is preliminary data.</text>
</comment>
<gene>
    <name evidence="1" type="ORF">LX16_4945</name>
</gene>
<dbReference type="PANTHER" id="PTHR36503:SF1">
    <property type="entry name" value="BLR2520 PROTEIN"/>
    <property type="match status" value="1"/>
</dbReference>
<organism evidence="1 2">
    <name type="scientific">Stackebrandtia albiflava</name>
    <dbReference type="NCBI Taxonomy" id="406432"/>
    <lineage>
        <taxon>Bacteria</taxon>
        <taxon>Bacillati</taxon>
        <taxon>Actinomycetota</taxon>
        <taxon>Actinomycetes</taxon>
        <taxon>Glycomycetales</taxon>
        <taxon>Glycomycetaceae</taxon>
        <taxon>Stackebrandtia</taxon>
    </lineage>
</organism>
<reference evidence="1 2" key="1">
    <citation type="journal article" date="2013" name="Stand. Genomic Sci.">
        <title>Genomic Encyclopedia of Type Strains, Phase I: The one thousand microbial genomes (KMG-I) project.</title>
        <authorList>
            <person name="Kyrpides N.C."/>
            <person name="Woyke T."/>
            <person name="Eisen J.A."/>
            <person name="Garrity G."/>
            <person name="Lilburn T.G."/>
            <person name="Beck B.J."/>
            <person name="Whitman W.B."/>
            <person name="Hugenholtz P."/>
            <person name="Klenk H.P."/>
        </authorList>
    </citation>
    <scope>NUCLEOTIDE SEQUENCE [LARGE SCALE GENOMIC DNA]</scope>
    <source>
        <strain evidence="1 2">DSM 45044</strain>
    </source>
</reference>
<dbReference type="InterPro" id="IPR029068">
    <property type="entry name" value="Glyas_Bleomycin-R_OHBP_Dase"/>
</dbReference>
<name>A0A562UQ81_9ACTN</name>
<dbReference type="OrthoDB" id="4825162at2"/>
<dbReference type="EMBL" id="VLLL01000010">
    <property type="protein sequence ID" value="TWJ07782.1"/>
    <property type="molecule type" value="Genomic_DNA"/>
</dbReference>
<dbReference type="PANTHER" id="PTHR36503">
    <property type="entry name" value="BLR2520 PROTEIN"/>
    <property type="match status" value="1"/>
</dbReference>
<dbReference type="Gene3D" id="3.10.180.10">
    <property type="entry name" value="2,3-Dihydroxybiphenyl 1,2-Dioxygenase, domain 1"/>
    <property type="match status" value="2"/>
</dbReference>
<evidence type="ECO:0000313" key="1">
    <source>
        <dbReference type="EMBL" id="TWJ07782.1"/>
    </source>
</evidence>
<accession>A0A562UQ81</accession>
<protein>
    <submittedName>
        <fullName evidence="1">Putative glyoxalase superfamily protein PhnB</fullName>
    </submittedName>
</protein>
<dbReference type="AlphaFoldDB" id="A0A562UQ81"/>